<evidence type="ECO:0000256" key="2">
    <source>
        <dbReference type="ARBA" id="ARBA00022490"/>
    </source>
</evidence>
<dbReference type="InterPro" id="IPR040457">
    <property type="entry name" value="GCP_C"/>
</dbReference>
<dbReference type="InterPro" id="IPR041470">
    <property type="entry name" value="GCP_N"/>
</dbReference>
<feature type="domain" description="Gamma tubulin complex component protein N-terminal" evidence="7">
    <location>
        <begin position="153"/>
        <end position="343"/>
    </location>
</feature>
<comment type="subcellular location">
    <subcellularLocation>
        <location evidence="5">Cytoplasm</location>
        <location evidence="5">Cytoskeleton</location>
        <location evidence="5">Microtubule organizing center</location>
    </subcellularLocation>
</comment>
<dbReference type="GO" id="GO:0051321">
    <property type="term" value="P:meiotic cell cycle"/>
    <property type="evidence" value="ECO:0007669"/>
    <property type="project" value="TreeGrafter"/>
</dbReference>
<dbReference type="GO" id="GO:0051225">
    <property type="term" value="P:spindle assembly"/>
    <property type="evidence" value="ECO:0007669"/>
    <property type="project" value="TreeGrafter"/>
</dbReference>
<keyword evidence="2 5" id="KW-0963">Cytoplasm</keyword>
<dbReference type="GO" id="GO:0007020">
    <property type="term" value="P:microtubule nucleation"/>
    <property type="evidence" value="ECO:0007669"/>
    <property type="project" value="InterPro"/>
</dbReference>
<evidence type="ECO:0000259" key="7">
    <source>
        <dbReference type="Pfam" id="PF17681"/>
    </source>
</evidence>
<evidence type="ECO:0000256" key="4">
    <source>
        <dbReference type="ARBA" id="ARBA00023212"/>
    </source>
</evidence>
<evidence type="ECO:0000256" key="5">
    <source>
        <dbReference type="RuleBase" id="RU363050"/>
    </source>
</evidence>
<dbReference type="EMBL" id="QGKX02001621">
    <property type="protein sequence ID" value="KAF3505150.1"/>
    <property type="molecule type" value="Genomic_DNA"/>
</dbReference>
<accession>A0A8S9NKC2</accession>
<dbReference type="AlphaFoldDB" id="A0A8S9NKC2"/>
<dbReference type="PANTHER" id="PTHR19302:SF13">
    <property type="entry name" value="GAMMA-TUBULIN COMPLEX COMPONENT 2"/>
    <property type="match status" value="1"/>
</dbReference>
<dbReference type="Pfam" id="PF04130">
    <property type="entry name" value="GCP_C_terminal"/>
    <property type="match status" value="1"/>
</dbReference>
<dbReference type="InterPro" id="IPR042241">
    <property type="entry name" value="GCP_C_sf"/>
</dbReference>
<evidence type="ECO:0000313" key="8">
    <source>
        <dbReference type="EMBL" id="KAF3505150.1"/>
    </source>
</evidence>
<comment type="caution">
    <text evidence="8">The sequence shown here is derived from an EMBL/GenBank/DDBJ whole genome shotgun (WGS) entry which is preliminary data.</text>
</comment>
<dbReference type="GO" id="GO:0000922">
    <property type="term" value="C:spindle pole"/>
    <property type="evidence" value="ECO:0007669"/>
    <property type="project" value="InterPro"/>
</dbReference>
<evidence type="ECO:0000259" key="6">
    <source>
        <dbReference type="Pfam" id="PF04130"/>
    </source>
</evidence>
<comment type="function">
    <text evidence="5">Component of the gamma-tubulin ring complex (gTuRC) which mediates microtubule nucleation.</text>
</comment>
<evidence type="ECO:0000256" key="1">
    <source>
        <dbReference type="ARBA" id="ARBA00010337"/>
    </source>
</evidence>
<proteinExistence type="inferred from homology"/>
<dbReference type="GO" id="GO:0005874">
    <property type="term" value="C:microtubule"/>
    <property type="evidence" value="ECO:0007669"/>
    <property type="project" value="UniProtKB-KW"/>
</dbReference>
<dbReference type="GO" id="GO:0031122">
    <property type="term" value="P:cytoplasmic microtubule organization"/>
    <property type="evidence" value="ECO:0007669"/>
    <property type="project" value="TreeGrafter"/>
</dbReference>
<dbReference type="Pfam" id="PF17681">
    <property type="entry name" value="GCP_N_terminal"/>
    <property type="match status" value="2"/>
</dbReference>
<dbReference type="Gene3D" id="1.20.120.1900">
    <property type="entry name" value="Gamma-tubulin complex, C-terminal domain"/>
    <property type="match status" value="1"/>
</dbReference>
<keyword evidence="3 5" id="KW-0493">Microtubule</keyword>
<comment type="similarity">
    <text evidence="1 5">Belongs to the TUBGCP family.</text>
</comment>
<dbReference type="GO" id="GO:0000930">
    <property type="term" value="C:gamma-tubulin complex"/>
    <property type="evidence" value="ECO:0007669"/>
    <property type="project" value="TreeGrafter"/>
</dbReference>
<evidence type="ECO:0000256" key="3">
    <source>
        <dbReference type="ARBA" id="ARBA00022701"/>
    </source>
</evidence>
<organism evidence="8 9">
    <name type="scientific">Brassica cretica</name>
    <name type="common">Mustard</name>
    <dbReference type="NCBI Taxonomy" id="69181"/>
    <lineage>
        <taxon>Eukaryota</taxon>
        <taxon>Viridiplantae</taxon>
        <taxon>Streptophyta</taxon>
        <taxon>Embryophyta</taxon>
        <taxon>Tracheophyta</taxon>
        <taxon>Spermatophyta</taxon>
        <taxon>Magnoliopsida</taxon>
        <taxon>eudicotyledons</taxon>
        <taxon>Gunneridae</taxon>
        <taxon>Pentapetalae</taxon>
        <taxon>rosids</taxon>
        <taxon>malvids</taxon>
        <taxon>Brassicales</taxon>
        <taxon>Brassicaceae</taxon>
        <taxon>Brassiceae</taxon>
        <taxon>Brassica</taxon>
    </lineage>
</organism>
<dbReference type="GO" id="GO:0051011">
    <property type="term" value="F:microtubule minus-end binding"/>
    <property type="evidence" value="ECO:0007669"/>
    <property type="project" value="TreeGrafter"/>
</dbReference>
<protein>
    <recommendedName>
        <fullName evidence="5">Gamma-tubulin complex component</fullName>
    </recommendedName>
</protein>
<evidence type="ECO:0000313" key="9">
    <source>
        <dbReference type="Proteomes" id="UP000712600"/>
    </source>
</evidence>
<dbReference type="GO" id="GO:0000278">
    <property type="term" value="P:mitotic cell cycle"/>
    <property type="evidence" value="ECO:0007669"/>
    <property type="project" value="TreeGrafter"/>
</dbReference>
<reference evidence="8" key="1">
    <citation type="submission" date="2019-12" db="EMBL/GenBank/DDBJ databases">
        <title>Genome sequencing and annotation of Brassica cretica.</title>
        <authorList>
            <person name="Studholme D.J."/>
            <person name="Sarris P."/>
        </authorList>
    </citation>
    <scope>NUCLEOTIDE SEQUENCE</scope>
    <source>
        <strain evidence="8">PFS-109/04</strain>
        <tissue evidence="8">Leaf</tissue>
    </source>
</reference>
<dbReference type="GO" id="GO:0043015">
    <property type="term" value="F:gamma-tubulin binding"/>
    <property type="evidence" value="ECO:0007669"/>
    <property type="project" value="InterPro"/>
</dbReference>
<dbReference type="PANTHER" id="PTHR19302">
    <property type="entry name" value="GAMMA TUBULIN COMPLEX PROTEIN"/>
    <property type="match status" value="1"/>
</dbReference>
<name>A0A8S9NKC2_BRACR</name>
<feature type="domain" description="Gamma tubulin complex component protein N-terminal" evidence="7">
    <location>
        <begin position="368"/>
        <end position="543"/>
    </location>
</feature>
<dbReference type="Proteomes" id="UP000712600">
    <property type="component" value="Unassembled WGS sequence"/>
</dbReference>
<keyword evidence="4 5" id="KW-0206">Cytoskeleton</keyword>
<sequence length="667" mass="74834">MRNDAKGREREDFEVTKPGDDSYMIFAAEREGNSAAKDRLQAQERRSGWFRFRALNKIEKEEIIIFIESKTGGQNRRKAFSCLQRVKAKQWNQSRALRLLVGTKIGLAASTRKRGQAPNLLIQSGFLQNRLANSGVEQAIGCYDTPVQELIVIDDLLSALVGIEGRYISIKRFHGKEDSLAFQVDPSMDLALQANCYIDASKVFLLREQAKSIFPLCECFLLIDQFVESSSQFKKGLVNHAFAAALRALLLDYQTMVAQLEHQFRLGRLSLQGLWFYCQPMMGSMCALAVVIQQASAKHFVGSGVLNLLQSQAKAMAGDNSVRSLLEKMTECASNAYLSILERIIKPWWHNWNINFDLEDSLSKDYGFTPMMGSMCALAVVIQQASAKHFVGSGVLNLLQSQAKAMAGDNSVRSLLEKMTECASNAYLSILERDLDDPYGEFFIAENRSLKKESLIQDSTAKYWSQRYSLKETIPGFLANIAATILTTGKYLNVMRECGHNVQVPISERSKLTIFGSNHHYLECIKAAHEFASKGLVSLIMDKYGLIGRLRSIKHYLLLDQGDFLVHFMDIAREELNKKLHEISVEKLQSLLDLALCTTAAAADPRHEDLTCCVDRTSLLTTLGMQKDLNSNSIEDPVSITGLETFSLGYKITIYDDFTTLNPKHLE</sequence>
<feature type="domain" description="Gamma tubulin complex component C-terminal" evidence="6">
    <location>
        <begin position="546"/>
        <end position="652"/>
    </location>
</feature>
<gene>
    <name evidence="8" type="ORF">F2Q69_00044682</name>
</gene>
<dbReference type="InterPro" id="IPR007259">
    <property type="entry name" value="GCP"/>
</dbReference>